<reference evidence="9 10" key="1">
    <citation type="submission" date="2018-06" db="EMBL/GenBank/DDBJ databases">
        <title>Spirosoma sp. HMF3257 Genome sequencing and assembly.</title>
        <authorList>
            <person name="Kang H."/>
            <person name="Cha I."/>
            <person name="Kim H."/>
            <person name="Kang J."/>
            <person name="Joh K."/>
        </authorList>
    </citation>
    <scope>NUCLEOTIDE SEQUENCE [LARGE SCALE GENOMIC DNA]</scope>
    <source>
        <strain evidence="9 10">HMF3257</strain>
    </source>
</reference>
<evidence type="ECO:0000256" key="6">
    <source>
        <dbReference type="ARBA" id="ARBA00022989"/>
    </source>
</evidence>
<dbReference type="Gene3D" id="3.30.460.20">
    <property type="entry name" value="CorA soluble domain-like"/>
    <property type="match status" value="1"/>
</dbReference>
<dbReference type="InterPro" id="IPR045863">
    <property type="entry name" value="CorA_TM1_TM2"/>
</dbReference>
<comment type="caution">
    <text evidence="9">The sequence shown here is derived from an EMBL/GenBank/DDBJ whole genome shotgun (WGS) entry which is preliminary data.</text>
</comment>
<dbReference type="PANTHER" id="PTHR46494:SF1">
    <property type="entry name" value="CORA FAMILY METAL ION TRANSPORTER (EUROFUNG)"/>
    <property type="match status" value="1"/>
</dbReference>
<evidence type="ECO:0000256" key="8">
    <source>
        <dbReference type="RuleBase" id="RU362010"/>
    </source>
</evidence>
<organism evidence="9 10">
    <name type="scientific">Spirosoma telluris</name>
    <dbReference type="NCBI Taxonomy" id="2183553"/>
    <lineage>
        <taxon>Bacteria</taxon>
        <taxon>Pseudomonadati</taxon>
        <taxon>Bacteroidota</taxon>
        <taxon>Cytophagia</taxon>
        <taxon>Cytophagales</taxon>
        <taxon>Cytophagaceae</taxon>
        <taxon>Spirosoma</taxon>
    </lineage>
</organism>
<dbReference type="InterPro" id="IPR004488">
    <property type="entry name" value="Mg/Co-transport_prot_CorA"/>
</dbReference>
<dbReference type="SUPFAM" id="SSF144083">
    <property type="entry name" value="Magnesium transport protein CorA, transmembrane region"/>
    <property type="match status" value="1"/>
</dbReference>
<feature type="transmembrane region" description="Helical" evidence="8">
    <location>
        <begin position="350"/>
        <end position="370"/>
    </location>
</feature>
<dbReference type="GO" id="GO:0000287">
    <property type="term" value="F:magnesium ion binding"/>
    <property type="evidence" value="ECO:0007669"/>
    <property type="project" value="TreeGrafter"/>
</dbReference>
<proteinExistence type="inferred from homology"/>
<keyword evidence="6 8" id="KW-1133">Transmembrane helix</keyword>
<comment type="similarity">
    <text evidence="2 8">Belongs to the CorA metal ion transporter (MIT) (TC 1.A.35) family.</text>
</comment>
<dbReference type="InterPro" id="IPR045861">
    <property type="entry name" value="CorA_cytoplasmic_dom"/>
</dbReference>
<sequence length="376" mass="43509">MSRHRRYRSAEKTLGTSPGTLTYVGAEIEHATKIKRIEFNATDYRIDDSSRLSACRLPGLETPYINWIDVDGIHEPKVVAALGQQYHLHPLLLEDVLNTEQKPKIDIYDEPTPPIGNGNGAVQPTAPVVYVTLKMLHHSRQRQEIDVEHISLVLGKNYLLSFQEERTKDIFEPVIERIKASSGKTRRNGADYLLYALMDVIVDHYFLITERIGDKMDELEEQIVQERATQQTLAILYKLKRELAFIRRTVYPVRDIINTLLREESDVIQHNTLPYLRDLADHTNQVIETLESYRELISGLMDVYYSIVSNRMNSVMKTLTIFSAIFMPLTFIVGVYGMNFKYIPELETRYGYFVVWGVMALVTVGMIVYFRRRGWL</sequence>
<dbReference type="OrthoDB" id="9803416at2"/>
<dbReference type="Proteomes" id="UP000249016">
    <property type="component" value="Unassembled WGS sequence"/>
</dbReference>
<dbReference type="GO" id="GO:0050897">
    <property type="term" value="F:cobalt ion binding"/>
    <property type="evidence" value="ECO:0007669"/>
    <property type="project" value="TreeGrafter"/>
</dbReference>
<evidence type="ECO:0000256" key="4">
    <source>
        <dbReference type="ARBA" id="ARBA00022475"/>
    </source>
</evidence>
<keyword evidence="4 8" id="KW-1003">Cell membrane</keyword>
<dbReference type="RefSeq" id="WP_111340696.1">
    <property type="nucleotide sequence ID" value="NZ_QLII01000001.1"/>
</dbReference>
<dbReference type="GO" id="GO:0015087">
    <property type="term" value="F:cobalt ion transmembrane transporter activity"/>
    <property type="evidence" value="ECO:0007669"/>
    <property type="project" value="UniProtKB-UniRule"/>
</dbReference>
<dbReference type="AlphaFoldDB" id="A0A327NG96"/>
<gene>
    <name evidence="8 9" type="primary">corA</name>
    <name evidence="9" type="ORF">HMF3257_04340</name>
</gene>
<evidence type="ECO:0000256" key="3">
    <source>
        <dbReference type="ARBA" id="ARBA00022448"/>
    </source>
</evidence>
<keyword evidence="3 8" id="KW-0813">Transport</keyword>
<dbReference type="NCBIfam" id="TIGR00383">
    <property type="entry name" value="corA"/>
    <property type="match status" value="1"/>
</dbReference>
<keyword evidence="10" id="KW-1185">Reference proteome</keyword>
<comment type="subcellular location">
    <subcellularLocation>
        <location evidence="1">Cell membrane</location>
        <topology evidence="1">Multi-pass membrane protein</topology>
    </subcellularLocation>
    <subcellularLocation>
        <location evidence="8">Membrane</location>
        <topology evidence="8">Multi-pass membrane protein</topology>
    </subcellularLocation>
</comment>
<feature type="transmembrane region" description="Helical" evidence="8">
    <location>
        <begin position="319"/>
        <end position="338"/>
    </location>
</feature>
<name>A0A327NG96_9BACT</name>
<comment type="function">
    <text evidence="8">Mediates influx of magnesium ions.</text>
</comment>
<dbReference type="CDD" id="cd12828">
    <property type="entry name" value="TmCorA-like_1"/>
    <property type="match status" value="1"/>
</dbReference>
<dbReference type="SUPFAM" id="SSF143865">
    <property type="entry name" value="CorA soluble domain-like"/>
    <property type="match status" value="1"/>
</dbReference>
<dbReference type="GO" id="GO:0015095">
    <property type="term" value="F:magnesium ion transmembrane transporter activity"/>
    <property type="evidence" value="ECO:0007669"/>
    <property type="project" value="UniProtKB-UniRule"/>
</dbReference>
<evidence type="ECO:0000256" key="7">
    <source>
        <dbReference type="ARBA" id="ARBA00023136"/>
    </source>
</evidence>
<dbReference type="Pfam" id="PF01544">
    <property type="entry name" value="CorA"/>
    <property type="match status" value="1"/>
</dbReference>
<keyword evidence="8" id="KW-0460">Magnesium</keyword>
<protein>
    <recommendedName>
        <fullName evidence="8">Magnesium transport protein CorA</fullName>
    </recommendedName>
</protein>
<evidence type="ECO:0000313" key="10">
    <source>
        <dbReference type="Proteomes" id="UP000249016"/>
    </source>
</evidence>
<keyword evidence="8" id="KW-0406">Ion transport</keyword>
<dbReference type="FunFam" id="1.20.58.340:FF:000012">
    <property type="entry name" value="Magnesium transport protein CorA"/>
    <property type="match status" value="1"/>
</dbReference>
<evidence type="ECO:0000256" key="2">
    <source>
        <dbReference type="ARBA" id="ARBA00009765"/>
    </source>
</evidence>
<evidence type="ECO:0000256" key="5">
    <source>
        <dbReference type="ARBA" id="ARBA00022692"/>
    </source>
</evidence>
<accession>A0A327NG96</accession>
<keyword evidence="7 8" id="KW-0472">Membrane</keyword>
<dbReference type="InterPro" id="IPR002523">
    <property type="entry name" value="MgTranspt_CorA/ZnTranspt_ZntB"/>
</dbReference>
<dbReference type="GO" id="GO:0005886">
    <property type="term" value="C:plasma membrane"/>
    <property type="evidence" value="ECO:0007669"/>
    <property type="project" value="UniProtKB-SubCell"/>
</dbReference>
<evidence type="ECO:0000313" key="9">
    <source>
        <dbReference type="EMBL" id="RAI73823.1"/>
    </source>
</evidence>
<dbReference type="EMBL" id="QLII01000001">
    <property type="protein sequence ID" value="RAI73823.1"/>
    <property type="molecule type" value="Genomic_DNA"/>
</dbReference>
<evidence type="ECO:0000256" key="1">
    <source>
        <dbReference type="ARBA" id="ARBA00004651"/>
    </source>
</evidence>
<keyword evidence="5 8" id="KW-0812">Transmembrane</keyword>
<dbReference type="Gene3D" id="1.20.58.340">
    <property type="entry name" value="Magnesium transport protein CorA, transmembrane region"/>
    <property type="match status" value="2"/>
</dbReference>
<dbReference type="PANTHER" id="PTHR46494">
    <property type="entry name" value="CORA FAMILY METAL ION TRANSPORTER (EUROFUNG)"/>
    <property type="match status" value="1"/>
</dbReference>